<feature type="compositionally biased region" description="Basic and acidic residues" evidence="1">
    <location>
        <begin position="102"/>
        <end position="113"/>
    </location>
</feature>
<reference evidence="2" key="1">
    <citation type="submission" date="2023-04" db="EMBL/GenBank/DDBJ databases">
        <authorList>
            <consortium name="ELIXIR-Norway"/>
        </authorList>
    </citation>
    <scope>NUCLEOTIDE SEQUENCE [LARGE SCALE GENOMIC DNA]</scope>
</reference>
<evidence type="ECO:0000313" key="2">
    <source>
        <dbReference type="EMBL" id="CAI9170814.1"/>
    </source>
</evidence>
<proteinExistence type="predicted"/>
<feature type="region of interest" description="Disordered" evidence="1">
    <location>
        <begin position="82"/>
        <end position="113"/>
    </location>
</feature>
<sequence length="154" mass="17096">MTLSRPLRTAAEGVMEETPLSPSWLRSPFPTSFPGRSSSISPYVKEPFWCSDGCESACNVGDPGSIPGLGRSHRGQTAWQPTPVLLPRESHGKRNLAGYSPWDRKESDRTESDKVQSTLKCYGSKPFHFYRCWHGPEALLICKSLIFTVALPGR</sequence>
<dbReference type="Proteomes" id="UP001176941">
    <property type="component" value="Chromosome 3"/>
</dbReference>
<accession>A0ABN8ZAN9</accession>
<keyword evidence="3" id="KW-1185">Reference proteome</keyword>
<evidence type="ECO:0000313" key="3">
    <source>
        <dbReference type="Proteomes" id="UP001176941"/>
    </source>
</evidence>
<gene>
    <name evidence="2" type="ORF">MRATA1EN1_LOCUS19776</name>
</gene>
<evidence type="ECO:0000256" key="1">
    <source>
        <dbReference type="SAM" id="MobiDB-lite"/>
    </source>
</evidence>
<name>A0ABN8ZAN9_RANTA</name>
<dbReference type="EMBL" id="OX459939">
    <property type="protein sequence ID" value="CAI9170814.1"/>
    <property type="molecule type" value="Genomic_DNA"/>
</dbReference>
<organism evidence="2 3">
    <name type="scientific">Rangifer tarandus platyrhynchus</name>
    <name type="common">Svalbard reindeer</name>
    <dbReference type="NCBI Taxonomy" id="3082113"/>
    <lineage>
        <taxon>Eukaryota</taxon>
        <taxon>Metazoa</taxon>
        <taxon>Chordata</taxon>
        <taxon>Craniata</taxon>
        <taxon>Vertebrata</taxon>
        <taxon>Euteleostomi</taxon>
        <taxon>Mammalia</taxon>
        <taxon>Eutheria</taxon>
        <taxon>Laurasiatheria</taxon>
        <taxon>Artiodactyla</taxon>
        <taxon>Ruminantia</taxon>
        <taxon>Pecora</taxon>
        <taxon>Cervidae</taxon>
        <taxon>Odocoileinae</taxon>
        <taxon>Rangifer</taxon>
    </lineage>
</organism>
<protein>
    <submittedName>
        <fullName evidence="2">Uncharacterized protein</fullName>
    </submittedName>
</protein>